<proteinExistence type="predicted"/>
<evidence type="ECO:0000313" key="3">
    <source>
        <dbReference type="Proteomes" id="UP000729402"/>
    </source>
</evidence>
<keyword evidence="3" id="KW-1185">Reference proteome</keyword>
<dbReference type="AlphaFoldDB" id="A0A8J5T9U6"/>
<organism evidence="2 3">
    <name type="scientific">Zizania palustris</name>
    <name type="common">Northern wild rice</name>
    <dbReference type="NCBI Taxonomy" id="103762"/>
    <lineage>
        <taxon>Eukaryota</taxon>
        <taxon>Viridiplantae</taxon>
        <taxon>Streptophyta</taxon>
        <taxon>Embryophyta</taxon>
        <taxon>Tracheophyta</taxon>
        <taxon>Spermatophyta</taxon>
        <taxon>Magnoliopsida</taxon>
        <taxon>Liliopsida</taxon>
        <taxon>Poales</taxon>
        <taxon>Poaceae</taxon>
        <taxon>BOP clade</taxon>
        <taxon>Oryzoideae</taxon>
        <taxon>Oryzeae</taxon>
        <taxon>Zizaniinae</taxon>
        <taxon>Zizania</taxon>
    </lineage>
</organism>
<comment type="caution">
    <text evidence="2">The sequence shown here is derived from an EMBL/GenBank/DDBJ whole genome shotgun (WGS) entry which is preliminary data.</text>
</comment>
<sequence length="125" mass="13169">MGPARKDKTSLSDKELRRSLRLKIKSLGFKKTASSAKAGPSLQAFPAIEDFINISRSNSTLPSLSIQQIQHFACFLCGIPASKVTPAFLLASDSDDPGSVPVDGVAPGASVSPRPSQVTQATDLE</sequence>
<feature type="compositionally biased region" description="Polar residues" evidence="1">
    <location>
        <begin position="113"/>
        <end position="125"/>
    </location>
</feature>
<name>A0A8J5T9U6_ZIZPA</name>
<dbReference type="EMBL" id="JAAALK010000282">
    <property type="protein sequence ID" value="KAG8080677.1"/>
    <property type="molecule type" value="Genomic_DNA"/>
</dbReference>
<feature type="compositionally biased region" description="Low complexity" evidence="1">
    <location>
        <begin position="99"/>
        <end position="109"/>
    </location>
</feature>
<protein>
    <submittedName>
        <fullName evidence="2">Uncharacterized protein</fullName>
    </submittedName>
</protein>
<reference evidence="2" key="2">
    <citation type="submission" date="2021-02" db="EMBL/GenBank/DDBJ databases">
        <authorList>
            <person name="Kimball J.A."/>
            <person name="Haas M.W."/>
            <person name="Macchietto M."/>
            <person name="Kono T."/>
            <person name="Duquette J."/>
            <person name="Shao M."/>
        </authorList>
    </citation>
    <scope>NUCLEOTIDE SEQUENCE</scope>
    <source>
        <tissue evidence="2">Fresh leaf tissue</tissue>
    </source>
</reference>
<dbReference type="Proteomes" id="UP000729402">
    <property type="component" value="Unassembled WGS sequence"/>
</dbReference>
<evidence type="ECO:0000313" key="2">
    <source>
        <dbReference type="EMBL" id="KAG8080677.1"/>
    </source>
</evidence>
<accession>A0A8J5T9U6</accession>
<evidence type="ECO:0000256" key="1">
    <source>
        <dbReference type="SAM" id="MobiDB-lite"/>
    </source>
</evidence>
<gene>
    <name evidence="2" type="ORF">GUJ93_ZPchr0007g6215</name>
</gene>
<reference evidence="2" key="1">
    <citation type="journal article" date="2021" name="bioRxiv">
        <title>Whole Genome Assembly and Annotation of Northern Wild Rice, Zizania palustris L., Supports a Whole Genome Duplication in the Zizania Genus.</title>
        <authorList>
            <person name="Haas M."/>
            <person name="Kono T."/>
            <person name="Macchietto M."/>
            <person name="Millas R."/>
            <person name="McGilp L."/>
            <person name="Shao M."/>
            <person name="Duquette J."/>
            <person name="Hirsch C.N."/>
            <person name="Kimball J."/>
        </authorList>
    </citation>
    <scope>NUCLEOTIDE SEQUENCE</scope>
    <source>
        <tissue evidence="2">Fresh leaf tissue</tissue>
    </source>
</reference>
<feature type="region of interest" description="Disordered" evidence="1">
    <location>
        <begin position="99"/>
        <end position="125"/>
    </location>
</feature>